<sequence>MAAAKAGFLYIGDVNSVYIPHMTHKTLQKGQFMSQSQFDEMVRASQAKVSESQQKITALTSRIETARAKISAGEDASIDIENATLDDVHAHTEVMNANIAELIMGLDDVTTAFSKDFDEMRSKTGWESFVGFFSRGKSDSMRQERMRTASIDDKLQDLIAKSDVIVKLLEGQLATLEDQREKVQVNLSATLEDREFTVQELEAVRAEIVALDPQIIELENKISVEQDAAARTKLETELADLNAKYNAMVQDEQVKLAKSQTLERYIEKGKTWVDSLQNQAATQMVLINKLQTDTAQRVVLYDALTKSLKTAQQQDVAHRINEIGVQTDKEAQTAMAAIGTATNQKMADMLESHEDNMVFARDVLEKKAKADERFARRFAAIVEKHDKNLYGG</sequence>
<reference evidence="2 3" key="2">
    <citation type="journal article" date="2017" name="Genome Biol. Evol.">
        <title>Trajectories and Drivers of Genome Evolution in Surface-Associated Marine Phaeobacter.</title>
        <authorList>
            <person name="Freese H.M."/>
            <person name="Sikorski J."/>
            <person name="Bunk B."/>
            <person name="Scheuner C."/>
            <person name="Meier-Kolthoff J.P."/>
            <person name="Sproer C."/>
            <person name="Gram L."/>
            <person name="Overmann J."/>
        </authorList>
    </citation>
    <scope>NUCLEOTIDE SEQUENCE [LARGE SCALE GENOMIC DNA]</scope>
    <source>
        <strain evidence="2 3">P88</strain>
    </source>
</reference>
<gene>
    <name evidence="2" type="ORF">PhaeoP88_02996</name>
</gene>
<dbReference type="EMBL" id="CP010725">
    <property type="protein sequence ID" value="AUR00333.1"/>
    <property type="molecule type" value="Genomic_DNA"/>
</dbReference>
<feature type="coiled-coil region" evidence="1">
    <location>
        <begin position="166"/>
        <end position="251"/>
    </location>
</feature>
<reference evidence="2 3" key="1">
    <citation type="journal article" date="2017" name="Front. Microbiol.">
        <title>Phaeobacter piscinae sp. nov., a species of the Roseobacter group and potential aquaculture probiont.</title>
        <authorList>
            <person name="Sonnenschein E.C."/>
            <person name="Phippen C.B.W."/>
            <person name="Nielsen K.F."/>
            <person name="Mateiu R.V."/>
            <person name="Melchiorsen J."/>
            <person name="Gram L."/>
            <person name="Overmann J."/>
            <person name="Freese H.M."/>
        </authorList>
    </citation>
    <scope>NUCLEOTIDE SEQUENCE [LARGE SCALE GENOMIC DNA]</scope>
    <source>
        <strain evidence="2 3">P88</strain>
    </source>
</reference>
<evidence type="ECO:0000313" key="3">
    <source>
        <dbReference type="Proteomes" id="UP000236447"/>
    </source>
</evidence>
<name>A0A2I7KCM4_9RHOB</name>
<evidence type="ECO:0000256" key="1">
    <source>
        <dbReference type="SAM" id="Coils"/>
    </source>
</evidence>
<organism evidence="2 3">
    <name type="scientific">Phaeobacter inhibens</name>
    <dbReference type="NCBI Taxonomy" id="221822"/>
    <lineage>
        <taxon>Bacteria</taxon>
        <taxon>Pseudomonadati</taxon>
        <taxon>Pseudomonadota</taxon>
        <taxon>Alphaproteobacteria</taxon>
        <taxon>Rhodobacterales</taxon>
        <taxon>Roseobacteraceae</taxon>
        <taxon>Phaeobacter</taxon>
    </lineage>
</organism>
<proteinExistence type="predicted"/>
<accession>A0A2I7KCM4</accession>
<keyword evidence="1" id="KW-0175">Coiled coil</keyword>
<protein>
    <submittedName>
        <fullName evidence="2">Uncharacterized protein</fullName>
    </submittedName>
</protein>
<evidence type="ECO:0000313" key="2">
    <source>
        <dbReference type="EMBL" id="AUR00333.1"/>
    </source>
</evidence>
<dbReference type="Proteomes" id="UP000236447">
    <property type="component" value="Chromosome"/>
</dbReference>
<dbReference type="AlphaFoldDB" id="A0A2I7KCM4"/>